<evidence type="ECO:0000256" key="1">
    <source>
        <dbReference type="SAM" id="SignalP"/>
    </source>
</evidence>
<evidence type="ECO:0000313" key="2">
    <source>
        <dbReference type="EMBL" id="CAE2274791.1"/>
    </source>
</evidence>
<gene>
    <name evidence="2" type="ORF">GTHE00462_LOCUS7749</name>
</gene>
<feature type="signal peptide" evidence="1">
    <location>
        <begin position="1"/>
        <end position="30"/>
    </location>
</feature>
<organism evidence="2">
    <name type="scientific">Guillardia theta</name>
    <name type="common">Cryptophyte</name>
    <name type="synonym">Cryptomonas phi</name>
    <dbReference type="NCBI Taxonomy" id="55529"/>
    <lineage>
        <taxon>Eukaryota</taxon>
        <taxon>Cryptophyceae</taxon>
        <taxon>Pyrenomonadales</taxon>
        <taxon>Geminigeraceae</taxon>
        <taxon>Guillardia</taxon>
    </lineage>
</organism>
<protein>
    <submittedName>
        <fullName evidence="2">Uncharacterized protein</fullName>
    </submittedName>
</protein>
<proteinExistence type="predicted"/>
<dbReference type="AlphaFoldDB" id="A0A7S4JVT9"/>
<sequence>MSVPKTKATNMHVRIVAFVLLSCMLQPQWCSSTSAKWPDGNARGGSSAMVDSLRRSCRACLRSNHVGLSMRLRGGEEVRMEQVQAGSQGGNSLAKSRLEKMSEQILSRESKYQSDCSVASRDNIDRTRDIVGKHYHDHSHANAHQVQDKIDHQPDYNDLHQMSWCSRSSDASQNEMGLTSNPVS</sequence>
<name>A0A7S4JVT9_GUITH</name>
<dbReference type="EMBL" id="HBKN01009855">
    <property type="protein sequence ID" value="CAE2274791.1"/>
    <property type="molecule type" value="Transcribed_RNA"/>
</dbReference>
<accession>A0A7S4JVT9</accession>
<feature type="chain" id="PRO_5030962687" evidence="1">
    <location>
        <begin position="31"/>
        <end position="184"/>
    </location>
</feature>
<reference evidence="2" key="1">
    <citation type="submission" date="2021-01" db="EMBL/GenBank/DDBJ databases">
        <authorList>
            <person name="Corre E."/>
            <person name="Pelletier E."/>
            <person name="Niang G."/>
            <person name="Scheremetjew M."/>
            <person name="Finn R."/>
            <person name="Kale V."/>
            <person name="Holt S."/>
            <person name="Cochrane G."/>
            <person name="Meng A."/>
            <person name="Brown T."/>
            <person name="Cohen L."/>
        </authorList>
    </citation>
    <scope>NUCLEOTIDE SEQUENCE</scope>
    <source>
        <strain evidence="2">CCMP 2712</strain>
    </source>
</reference>
<keyword evidence="1" id="KW-0732">Signal</keyword>